<organism evidence="2">
    <name type="scientific">viral metagenome</name>
    <dbReference type="NCBI Taxonomy" id="1070528"/>
    <lineage>
        <taxon>unclassified sequences</taxon>
        <taxon>metagenomes</taxon>
        <taxon>organismal metagenomes</taxon>
    </lineage>
</organism>
<dbReference type="AlphaFoldDB" id="A0A6M3LVC7"/>
<evidence type="ECO:0000313" key="2">
    <source>
        <dbReference type="EMBL" id="QJA97534.1"/>
    </source>
</evidence>
<reference evidence="2" key="1">
    <citation type="submission" date="2020-03" db="EMBL/GenBank/DDBJ databases">
        <title>The deep terrestrial virosphere.</title>
        <authorList>
            <person name="Holmfeldt K."/>
            <person name="Nilsson E."/>
            <person name="Simone D."/>
            <person name="Lopez-Fernandez M."/>
            <person name="Wu X."/>
            <person name="de Brujin I."/>
            <person name="Lundin D."/>
            <person name="Andersson A."/>
            <person name="Bertilsson S."/>
            <person name="Dopson M."/>
        </authorList>
    </citation>
    <scope>NUCLEOTIDE SEQUENCE</scope>
    <source>
        <strain evidence="2">MM415B06162</strain>
    </source>
</reference>
<feature type="transmembrane region" description="Helical" evidence="1">
    <location>
        <begin position="26"/>
        <end position="47"/>
    </location>
</feature>
<sequence>MAKDEFSWFGNGKQSKDNIIKQTGSGIVKVGTIVGAGILVGMGFSAFKDASESY</sequence>
<dbReference type="EMBL" id="MT143502">
    <property type="protein sequence ID" value="QJA97534.1"/>
    <property type="molecule type" value="Genomic_DNA"/>
</dbReference>
<keyword evidence="1" id="KW-1133">Transmembrane helix</keyword>
<keyword evidence="1" id="KW-0812">Transmembrane</keyword>
<protein>
    <submittedName>
        <fullName evidence="2">Uncharacterized protein</fullName>
    </submittedName>
</protein>
<evidence type="ECO:0000256" key="1">
    <source>
        <dbReference type="SAM" id="Phobius"/>
    </source>
</evidence>
<proteinExistence type="predicted"/>
<name>A0A6M3LVC7_9ZZZZ</name>
<gene>
    <name evidence="2" type="ORF">MM415B06162_0010</name>
</gene>
<accession>A0A6M3LVC7</accession>
<keyword evidence="1" id="KW-0472">Membrane</keyword>